<dbReference type="AlphaFoldDB" id="Q312W9"/>
<dbReference type="GO" id="GO:0003677">
    <property type="term" value="F:DNA binding"/>
    <property type="evidence" value="ECO:0007669"/>
    <property type="project" value="InterPro"/>
</dbReference>
<dbReference type="EMBL" id="CP000112">
    <property type="protein sequence ID" value="ABB38027.1"/>
    <property type="molecule type" value="Genomic_DNA"/>
</dbReference>
<sequence>MVKAKDAYTAKELAPVLSITERAVLIRAEREGWQYRWRIWR</sequence>
<organism evidence="2 3">
    <name type="scientific">Oleidesulfovibrio alaskensis (strain ATCC BAA-1058 / DSM 17464 / G20)</name>
    <name type="common">Desulfovibrio alaskensis</name>
    <dbReference type="NCBI Taxonomy" id="207559"/>
    <lineage>
        <taxon>Bacteria</taxon>
        <taxon>Pseudomonadati</taxon>
        <taxon>Thermodesulfobacteriota</taxon>
        <taxon>Desulfovibrionia</taxon>
        <taxon>Desulfovibrionales</taxon>
        <taxon>Desulfovibrionaceae</taxon>
        <taxon>Oleidesulfovibrio</taxon>
    </lineage>
</organism>
<dbReference type="KEGG" id="dde:Dde_1226"/>
<dbReference type="HOGENOM" id="CLU_3268955_0_0_7"/>
<gene>
    <name evidence="2" type="ordered locus">Dde_1226</name>
</gene>
<accession>Q312W9</accession>
<evidence type="ECO:0000313" key="3">
    <source>
        <dbReference type="Proteomes" id="UP000002710"/>
    </source>
</evidence>
<dbReference type="InterPro" id="IPR009061">
    <property type="entry name" value="DNA-bd_dom_put_sf"/>
</dbReference>
<keyword evidence="3" id="KW-1185">Reference proteome</keyword>
<dbReference type="InterPro" id="IPR003314">
    <property type="entry name" value="Mu-type_HTH"/>
</dbReference>
<protein>
    <recommendedName>
        <fullName evidence="1">HTH Mu-type domain-containing protein</fullName>
    </recommendedName>
</protein>
<dbReference type="SUPFAM" id="SSF46955">
    <property type="entry name" value="Putative DNA-binding domain"/>
    <property type="match status" value="1"/>
</dbReference>
<reference evidence="2 3" key="1">
    <citation type="journal article" date="2011" name="J. Bacteriol.">
        <title>Complete genome sequence and updated annotation of Desulfovibrio alaskensis G20.</title>
        <authorList>
            <person name="Hauser L.J."/>
            <person name="Land M.L."/>
            <person name="Brown S.D."/>
            <person name="Larimer F."/>
            <person name="Keller K.L."/>
            <person name="Rapp-Giles B.J."/>
            <person name="Price M.N."/>
            <person name="Lin M."/>
            <person name="Bruce D.C."/>
            <person name="Detter J.C."/>
            <person name="Tapia R."/>
            <person name="Han C.S."/>
            <person name="Goodwin L.A."/>
            <person name="Cheng J.F."/>
            <person name="Pitluck S."/>
            <person name="Copeland A."/>
            <person name="Lucas S."/>
            <person name="Nolan M."/>
            <person name="Lapidus A.L."/>
            <person name="Palumbo A.V."/>
            <person name="Wall J.D."/>
        </authorList>
    </citation>
    <scope>NUCLEOTIDE SEQUENCE [LARGE SCALE GENOMIC DNA]</scope>
    <source>
        <strain evidence="3">ATCC BAA 1058 / DSM 17464 / G20</strain>
    </source>
</reference>
<name>Q312W9_OLEA2</name>
<feature type="domain" description="HTH Mu-type" evidence="1">
    <location>
        <begin position="4"/>
        <end position="41"/>
    </location>
</feature>
<dbReference type="STRING" id="207559.Dde_1226"/>
<evidence type="ECO:0000313" key="2">
    <source>
        <dbReference type="EMBL" id="ABB38027.1"/>
    </source>
</evidence>
<dbReference type="PROSITE" id="PS51702">
    <property type="entry name" value="HTH_MU"/>
    <property type="match status" value="1"/>
</dbReference>
<dbReference type="Proteomes" id="UP000002710">
    <property type="component" value="Chromosome"/>
</dbReference>
<evidence type="ECO:0000259" key="1">
    <source>
        <dbReference type="PROSITE" id="PS51702"/>
    </source>
</evidence>
<proteinExistence type="predicted"/>